<reference evidence="1" key="1">
    <citation type="submission" date="2023-03" db="EMBL/GenBank/DDBJ databases">
        <title>Massive genome expansion in bonnet fungi (Mycena s.s.) driven by repeated elements and novel gene families across ecological guilds.</title>
        <authorList>
            <consortium name="Lawrence Berkeley National Laboratory"/>
            <person name="Harder C.B."/>
            <person name="Miyauchi S."/>
            <person name="Viragh M."/>
            <person name="Kuo A."/>
            <person name="Thoen E."/>
            <person name="Andreopoulos B."/>
            <person name="Lu D."/>
            <person name="Skrede I."/>
            <person name="Drula E."/>
            <person name="Henrissat B."/>
            <person name="Morin E."/>
            <person name="Kohler A."/>
            <person name="Barry K."/>
            <person name="LaButti K."/>
            <person name="Morin E."/>
            <person name="Salamov A."/>
            <person name="Lipzen A."/>
            <person name="Mereny Z."/>
            <person name="Hegedus B."/>
            <person name="Baldrian P."/>
            <person name="Stursova M."/>
            <person name="Weitz H."/>
            <person name="Taylor A."/>
            <person name="Grigoriev I.V."/>
            <person name="Nagy L.G."/>
            <person name="Martin F."/>
            <person name="Kauserud H."/>
        </authorList>
    </citation>
    <scope>NUCLEOTIDE SEQUENCE</scope>
    <source>
        <strain evidence="1">CBHHK188m</strain>
    </source>
</reference>
<gene>
    <name evidence="1" type="ORF">DFH07DRAFT_776063</name>
</gene>
<dbReference type="AlphaFoldDB" id="A0AAD7IRT8"/>
<protein>
    <submittedName>
        <fullName evidence="1">Uncharacterized protein</fullName>
    </submittedName>
</protein>
<dbReference type="Proteomes" id="UP001215280">
    <property type="component" value="Unassembled WGS sequence"/>
</dbReference>
<organism evidence="1 2">
    <name type="scientific">Mycena maculata</name>
    <dbReference type="NCBI Taxonomy" id="230809"/>
    <lineage>
        <taxon>Eukaryota</taxon>
        <taxon>Fungi</taxon>
        <taxon>Dikarya</taxon>
        <taxon>Basidiomycota</taxon>
        <taxon>Agaricomycotina</taxon>
        <taxon>Agaricomycetes</taxon>
        <taxon>Agaricomycetidae</taxon>
        <taxon>Agaricales</taxon>
        <taxon>Marasmiineae</taxon>
        <taxon>Mycenaceae</taxon>
        <taxon>Mycena</taxon>
    </lineage>
</organism>
<proteinExistence type="predicted"/>
<evidence type="ECO:0000313" key="1">
    <source>
        <dbReference type="EMBL" id="KAJ7747462.1"/>
    </source>
</evidence>
<evidence type="ECO:0000313" key="2">
    <source>
        <dbReference type="Proteomes" id="UP001215280"/>
    </source>
</evidence>
<sequence>MIQYVKSTGKVCDINPQRVSVSIFALDVRSRTNGRTLLKKYVRDTASGSSPSKRQAWWSAADAAHARETVTVQTILMQGNQKQTTSYESLQSPHSARRSFRHWTENVDGGRKNANPHQDRWNIGVGRMQGEIGQGSEFLGDGLEGADESERTRREEELGDLGGALSWTELVVVSDRATLATALCGSGSDEDDVMCVSEEGVAAEEVQLGTDFPETSLVAGGVWWCLHSAIQLIMPPPMGEVGTLKGRSCWGGYGCVVKLWRQQLPSTTGAVIYYRR</sequence>
<comment type="caution">
    <text evidence="1">The sequence shown here is derived from an EMBL/GenBank/DDBJ whole genome shotgun (WGS) entry which is preliminary data.</text>
</comment>
<name>A0AAD7IRT8_9AGAR</name>
<dbReference type="EMBL" id="JARJLG010000094">
    <property type="protein sequence ID" value="KAJ7747462.1"/>
    <property type="molecule type" value="Genomic_DNA"/>
</dbReference>
<keyword evidence="2" id="KW-1185">Reference proteome</keyword>
<accession>A0AAD7IRT8</accession>